<reference evidence="2" key="1">
    <citation type="journal article" date="2019" name="Sci. Rep.">
        <title>Draft genome of Tanacetum cinerariifolium, the natural source of mosquito coil.</title>
        <authorList>
            <person name="Yamashiro T."/>
            <person name="Shiraishi A."/>
            <person name="Satake H."/>
            <person name="Nakayama K."/>
        </authorList>
    </citation>
    <scope>NUCLEOTIDE SEQUENCE</scope>
</reference>
<feature type="compositionally biased region" description="Polar residues" evidence="1">
    <location>
        <begin position="1"/>
        <end position="11"/>
    </location>
</feature>
<feature type="compositionally biased region" description="Polar residues" evidence="1">
    <location>
        <begin position="81"/>
        <end position="99"/>
    </location>
</feature>
<gene>
    <name evidence="2" type="ORF">Tci_622983</name>
</gene>
<feature type="compositionally biased region" description="Polar residues" evidence="1">
    <location>
        <begin position="19"/>
        <end position="36"/>
    </location>
</feature>
<evidence type="ECO:0000256" key="1">
    <source>
        <dbReference type="SAM" id="MobiDB-lite"/>
    </source>
</evidence>
<feature type="compositionally biased region" description="Basic and acidic residues" evidence="1">
    <location>
        <begin position="43"/>
        <end position="63"/>
    </location>
</feature>
<sequence>MITPARFQSTADDSKPKPRSTNHSSRSLPISRSICVTITAMPKADHSKSPKLLKEVNSHEKIQSHKTRDHNEPVDQKSHTHIPSRQIFTGHTLSPNKTSAMYEKLSPRSDLR</sequence>
<accession>A0A699JQF1</accession>
<feature type="region of interest" description="Disordered" evidence="1">
    <location>
        <begin position="1"/>
        <end position="112"/>
    </location>
</feature>
<comment type="caution">
    <text evidence="2">The sequence shown here is derived from an EMBL/GenBank/DDBJ whole genome shotgun (WGS) entry which is preliminary data.</text>
</comment>
<name>A0A699JQF1_TANCI</name>
<proteinExistence type="predicted"/>
<dbReference type="EMBL" id="BKCJ010436625">
    <property type="protein sequence ID" value="GFA51011.1"/>
    <property type="molecule type" value="Genomic_DNA"/>
</dbReference>
<evidence type="ECO:0000313" key="2">
    <source>
        <dbReference type="EMBL" id="GFA51011.1"/>
    </source>
</evidence>
<feature type="compositionally biased region" description="Basic and acidic residues" evidence="1">
    <location>
        <begin position="69"/>
        <end position="78"/>
    </location>
</feature>
<organism evidence="2">
    <name type="scientific">Tanacetum cinerariifolium</name>
    <name type="common">Dalmatian daisy</name>
    <name type="synonym">Chrysanthemum cinerariifolium</name>
    <dbReference type="NCBI Taxonomy" id="118510"/>
    <lineage>
        <taxon>Eukaryota</taxon>
        <taxon>Viridiplantae</taxon>
        <taxon>Streptophyta</taxon>
        <taxon>Embryophyta</taxon>
        <taxon>Tracheophyta</taxon>
        <taxon>Spermatophyta</taxon>
        <taxon>Magnoliopsida</taxon>
        <taxon>eudicotyledons</taxon>
        <taxon>Gunneridae</taxon>
        <taxon>Pentapetalae</taxon>
        <taxon>asterids</taxon>
        <taxon>campanulids</taxon>
        <taxon>Asterales</taxon>
        <taxon>Asteraceae</taxon>
        <taxon>Asteroideae</taxon>
        <taxon>Anthemideae</taxon>
        <taxon>Anthemidinae</taxon>
        <taxon>Tanacetum</taxon>
    </lineage>
</organism>
<protein>
    <submittedName>
        <fullName evidence="2">Uncharacterized protein</fullName>
    </submittedName>
</protein>
<dbReference type="AlphaFoldDB" id="A0A699JQF1"/>